<dbReference type="AlphaFoldDB" id="A0A251VMG6"/>
<dbReference type="InterPro" id="IPR000270">
    <property type="entry name" value="PB1_dom"/>
</dbReference>
<evidence type="ECO:0000313" key="3">
    <source>
        <dbReference type="EMBL" id="OTG36777.1"/>
    </source>
</evidence>
<protein>
    <submittedName>
        <fullName evidence="2 3">PB1 domain-containing protein</fullName>
    </submittedName>
</protein>
<name>A0A251VMG6_HELAN</name>
<reference evidence="2 4" key="1">
    <citation type="journal article" date="2017" name="Nature">
        <title>The sunflower genome provides insights into oil metabolism, flowering and Asterid evolution.</title>
        <authorList>
            <person name="Badouin H."/>
            <person name="Gouzy J."/>
            <person name="Grassa C.J."/>
            <person name="Murat F."/>
            <person name="Staton S.E."/>
            <person name="Cottret L."/>
            <person name="Lelandais-Briere C."/>
            <person name="Owens G.L."/>
            <person name="Carrere S."/>
            <person name="Mayjonade B."/>
            <person name="Legrand L."/>
            <person name="Gill N."/>
            <person name="Kane N.C."/>
            <person name="Bowers J.E."/>
            <person name="Hubner S."/>
            <person name="Bellec A."/>
            <person name="Berard A."/>
            <person name="Berges H."/>
            <person name="Blanchet N."/>
            <person name="Boniface M.C."/>
            <person name="Brunel D."/>
            <person name="Catrice O."/>
            <person name="Chaidir N."/>
            <person name="Claudel C."/>
            <person name="Donnadieu C."/>
            <person name="Faraut T."/>
            <person name="Fievet G."/>
            <person name="Helmstetter N."/>
            <person name="King M."/>
            <person name="Knapp S.J."/>
            <person name="Lai Z."/>
            <person name="Le Paslier M.C."/>
            <person name="Lippi Y."/>
            <person name="Lorenzon L."/>
            <person name="Mandel J.R."/>
            <person name="Marage G."/>
            <person name="Marchand G."/>
            <person name="Marquand E."/>
            <person name="Bret-Mestries E."/>
            <person name="Morien E."/>
            <person name="Nambeesan S."/>
            <person name="Nguyen T."/>
            <person name="Pegot-Espagnet P."/>
            <person name="Pouilly N."/>
            <person name="Raftis F."/>
            <person name="Sallet E."/>
            <person name="Schiex T."/>
            <person name="Thomas J."/>
            <person name="Vandecasteele C."/>
            <person name="Vares D."/>
            <person name="Vear F."/>
            <person name="Vautrin S."/>
            <person name="Crespi M."/>
            <person name="Mangin B."/>
            <person name="Burke J.M."/>
            <person name="Salse J."/>
            <person name="Munos S."/>
            <person name="Vincourt P."/>
            <person name="Rieseberg L.H."/>
            <person name="Langlade N.B."/>
        </authorList>
    </citation>
    <scope>NUCLEOTIDE SEQUENCE [LARGE SCALE GENOMIC DNA]</scope>
    <source>
        <strain evidence="4">cv. SF193</strain>
        <tissue evidence="2">Leaves</tissue>
    </source>
</reference>
<dbReference type="SUPFAM" id="SSF54277">
    <property type="entry name" value="CAD &amp; PB1 domains"/>
    <property type="match status" value="1"/>
</dbReference>
<gene>
    <name evidence="3" type="ORF">HannXRQ_Chr01g0011291</name>
    <name evidence="2" type="ORF">HanXRQr2_Chr12g0553701</name>
</gene>
<dbReference type="Pfam" id="PF00564">
    <property type="entry name" value="PB1"/>
    <property type="match status" value="1"/>
</dbReference>
<proteinExistence type="predicted"/>
<organism evidence="3 4">
    <name type="scientific">Helianthus annuus</name>
    <name type="common">Common sunflower</name>
    <dbReference type="NCBI Taxonomy" id="4232"/>
    <lineage>
        <taxon>Eukaryota</taxon>
        <taxon>Viridiplantae</taxon>
        <taxon>Streptophyta</taxon>
        <taxon>Embryophyta</taxon>
        <taxon>Tracheophyta</taxon>
        <taxon>Spermatophyta</taxon>
        <taxon>Magnoliopsida</taxon>
        <taxon>eudicotyledons</taxon>
        <taxon>Gunneridae</taxon>
        <taxon>Pentapetalae</taxon>
        <taxon>asterids</taxon>
        <taxon>campanulids</taxon>
        <taxon>Asterales</taxon>
        <taxon>Asteraceae</taxon>
        <taxon>Asteroideae</taxon>
        <taxon>Heliantheae alliance</taxon>
        <taxon>Heliantheae</taxon>
        <taxon>Helianthus</taxon>
    </lineage>
</organism>
<dbReference type="SMART" id="SM00666">
    <property type="entry name" value="PB1"/>
    <property type="match status" value="1"/>
</dbReference>
<feature type="domain" description="PB1" evidence="1">
    <location>
        <begin position="158"/>
        <end position="236"/>
    </location>
</feature>
<sequence length="236" mass="26951">MQSYIENAIKRFDFGEQSGVVLFWKYTALGHGWWTLTVKDQPFWSSKKGSTKDHKALERYRKRNLRYDYPIRPGNKVDQEWLAGLAARIGVSDQRTFQAKNQFLGQLVVPVSLNEGAHQILLGVIQLVTAEPKENYVEEFIQIRNLLNEKNLATGPLAKMIKASYLGETVKFQLPISSGIPYLRERVTERFKILRQKAFRIIYNDGKSSFLVISNEGDLHRCIASSGSPTIGMLIE</sequence>
<dbReference type="PANTHER" id="PTHR32002:SF35">
    <property type="entry name" value="PROTEIN NLP6"/>
    <property type="match status" value="1"/>
</dbReference>
<keyword evidence="4" id="KW-1185">Reference proteome</keyword>
<dbReference type="InterPro" id="IPR045012">
    <property type="entry name" value="NLP"/>
</dbReference>
<reference evidence="2" key="3">
    <citation type="submission" date="2020-06" db="EMBL/GenBank/DDBJ databases">
        <title>Helianthus annuus Genome sequencing and assembly Release 2.</title>
        <authorList>
            <person name="Gouzy J."/>
            <person name="Langlade N."/>
            <person name="Munos S."/>
        </authorList>
    </citation>
    <scope>NUCLEOTIDE SEQUENCE</scope>
    <source>
        <tissue evidence="2">Leaves</tissue>
    </source>
</reference>
<evidence type="ECO:0000313" key="2">
    <source>
        <dbReference type="EMBL" id="KAF5778957.1"/>
    </source>
</evidence>
<dbReference type="EMBL" id="MNCJ02000327">
    <property type="protein sequence ID" value="KAF5778957.1"/>
    <property type="molecule type" value="Genomic_DNA"/>
</dbReference>
<dbReference type="Proteomes" id="UP000215914">
    <property type="component" value="Chromosome 1"/>
</dbReference>
<evidence type="ECO:0000259" key="1">
    <source>
        <dbReference type="SMART" id="SM00666"/>
    </source>
</evidence>
<reference evidence="3" key="2">
    <citation type="submission" date="2017-02" db="EMBL/GenBank/DDBJ databases">
        <title>Sunflower complete genome.</title>
        <authorList>
            <person name="Langlade N."/>
            <person name="Munos S."/>
        </authorList>
    </citation>
    <scope>NUCLEOTIDE SEQUENCE [LARGE SCALE GENOMIC DNA]</scope>
    <source>
        <tissue evidence="3">Leaves</tissue>
    </source>
</reference>
<dbReference type="Gramene" id="mRNA:HanXRQr2_Chr12g0553701">
    <property type="protein sequence ID" value="mRNA:HanXRQr2_Chr12g0553701"/>
    <property type="gene ID" value="HanXRQr2_Chr12g0553701"/>
</dbReference>
<dbReference type="PANTHER" id="PTHR32002">
    <property type="entry name" value="PROTEIN NLP8"/>
    <property type="match status" value="1"/>
</dbReference>
<evidence type="ECO:0000313" key="4">
    <source>
        <dbReference type="Proteomes" id="UP000215914"/>
    </source>
</evidence>
<dbReference type="EMBL" id="CM007890">
    <property type="protein sequence ID" value="OTG36777.1"/>
    <property type="molecule type" value="Genomic_DNA"/>
</dbReference>
<dbReference type="GO" id="GO:0003700">
    <property type="term" value="F:DNA-binding transcription factor activity"/>
    <property type="evidence" value="ECO:0007669"/>
    <property type="project" value="InterPro"/>
</dbReference>
<dbReference type="InParanoid" id="A0A251VMG6"/>
<accession>A0A251VMG6</accession>